<dbReference type="EMBL" id="CP059399">
    <property type="protein sequence ID" value="QLY30220.1"/>
    <property type="molecule type" value="Genomic_DNA"/>
</dbReference>
<sequence>MKRPNPIQWAGYACGRRLPDSMQEWVRHDLTGTFAVPRHIVRGLFPLLPIFAVFLLFPGELWLRGSMILLAVLLALFYIVAYMPMNRAHRLAKHGLPQDLESPARASRRAAERAAYEARYQR</sequence>
<feature type="region of interest" description="Disordered" evidence="1">
    <location>
        <begin position="100"/>
        <end position="122"/>
    </location>
</feature>
<keyword evidence="2" id="KW-0472">Membrane</keyword>
<evidence type="ECO:0000313" key="3">
    <source>
        <dbReference type="EMBL" id="QLY30220.1"/>
    </source>
</evidence>
<feature type="transmembrane region" description="Helical" evidence="2">
    <location>
        <begin position="40"/>
        <end position="57"/>
    </location>
</feature>
<keyword evidence="2" id="KW-0812">Transmembrane</keyword>
<organism evidence="3 4">
    <name type="scientific">Nocardia huaxiensis</name>
    <dbReference type="NCBI Taxonomy" id="2755382"/>
    <lineage>
        <taxon>Bacteria</taxon>
        <taxon>Bacillati</taxon>
        <taxon>Actinomycetota</taxon>
        <taxon>Actinomycetes</taxon>
        <taxon>Mycobacteriales</taxon>
        <taxon>Nocardiaceae</taxon>
        <taxon>Nocardia</taxon>
    </lineage>
</organism>
<dbReference type="KEGG" id="nhu:H0264_34550"/>
<evidence type="ECO:0000256" key="2">
    <source>
        <dbReference type="SAM" id="Phobius"/>
    </source>
</evidence>
<dbReference type="Proteomes" id="UP000515512">
    <property type="component" value="Chromosome"/>
</dbReference>
<gene>
    <name evidence="3" type="ORF">H0264_34550</name>
</gene>
<dbReference type="AlphaFoldDB" id="A0A7D6ZI04"/>
<keyword evidence="4" id="KW-1185">Reference proteome</keyword>
<dbReference type="Pfam" id="PF17240">
    <property type="entry name" value="DUF5313"/>
    <property type="match status" value="1"/>
</dbReference>
<evidence type="ECO:0000313" key="4">
    <source>
        <dbReference type="Proteomes" id="UP000515512"/>
    </source>
</evidence>
<feature type="transmembrane region" description="Helical" evidence="2">
    <location>
        <begin position="63"/>
        <end position="83"/>
    </location>
</feature>
<feature type="compositionally biased region" description="Basic and acidic residues" evidence="1">
    <location>
        <begin position="109"/>
        <end position="122"/>
    </location>
</feature>
<protein>
    <submittedName>
        <fullName evidence="3">DUF5313 family protein</fullName>
    </submittedName>
</protein>
<dbReference type="RefSeq" id="WP_181581419.1">
    <property type="nucleotide sequence ID" value="NZ_CP059399.1"/>
</dbReference>
<keyword evidence="2" id="KW-1133">Transmembrane helix</keyword>
<accession>A0A7D6ZI04</accession>
<reference evidence="3 4" key="1">
    <citation type="submission" date="2020-07" db="EMBL/GenBank/DDBJ databases">
        <authorList>
            <person name="Zhuang K."/>
            <person name="Ran Y."/>
        </authorList>
    </citation>
    <scope>NUCLEOTIDE SEQUENCE [LARGE SCALE GENOMIC DNA]</scope>
    <source>
        <strain evidence="3 4">WCH-YHL-001</strain>
    </source>
</reference>
<name>A0A7D6ZI04_9NOCA</name>
<evidence type="ECO:0000256" key="1">
    <source>
        <dbReference type="SAM" id="MobiDB-lite"/>
    </source>
</evidence>
<proteinExistence type="predicted"/>
<dbReference type="InterPro" id="IPR035197">
    <property type="entry name" value="DUF5313"/>
</dbReference>